<feature type="binding site" evidence="10">
    <location>
        <position position="163"/>
    </location>
    <ligand>
        <name>a divalent metal cation</name>
        <dbReference type="ChEBI" id="CHEBI:60240"/>
    </ligand>
</feature>
<dbReference type="InterPro" id="IPR037062">
    <property type="entry name" value="Malic_N_dom_sf"/>
</dbReference>
<comment type="similarity">
    <text evidence="3">In the N-terminal section; belongs to the malic enzymes family.</text>
</comment>
<evidence type="ECO:0000256" key="10">
    <source>
        <dbReference type="PIRSR" id="PIRSR036684-3"/>
    </source>
</evidence>
<dbReference type="PANTHER" id="PTHR43237">
    <property type="entry name" value="NADP-DEPENDENT MALIC ENZYME"/>
    <property type="match status" value="1"/>
</dbReference>
<evidence type="ECO:0000259" key="12">
    <source>
        <dbReference type="SMART" id="SM01274"/>
    </source>
</evidence>
<dbReference type="SUPFAM" id="SSF53659">
    <property type="entry name" value="Isocitrate/Isopropylmalate dehydrogenase-like"/>
    <property type="match status" value="1"/>
</dbReference>
<dbReference type="InterPro" id="IPR012302">
    <property type="entry name" value="Malic_NAD-bd"/>
</dbReference>
<evidence type="ECO:0000256" key="7">
    <source>
        <dbReference type="ARBA" id="ARBA00023268"/>
    </source>
</evidence>
<dbReference type="FunFam" id="3.40.50.720:FF:000095">
    <property type="entry name" value="NADP-dependent malic enzyme"/>
    <property type="match status" value="1"/>
</dbReference>
<dbReference type="Pfam" id="PF00390">
    <property type="entry name" value="malic"/>
    <property type="match status" value="1"/>
</dbReference>
<evidence type="ECO:0000259" key="11">
    <source>
        <dbReference type="SMART" id="SM00919"/>
    </source>
</evidence>
<keyword evidence="7" id="KW-0511">Multifunctional enzyme</keyword>
<feature type="domain" description="Malic enzyme N-terminal" evidence="12">
    <location>
        <begin position="19"/>
        <end position="152"/>
    </location>
</feature>
<evidence type="ECO:0000256" key="2">
    <source>
        <dbReference type="ARBA" id="ARBA00001946"/>
    </source>
</evidence>
<evidence type="ECO:0000313" key="14">
    <source>
        <dbReference type="Proteomes" id="UP000831290"/>
    </source>
</evidence>
<evidence type="ECO:0000256" key="1">
    <source>
        <dbReference type="ARBA" id="ARBA00001936"/>
    </source>
</evidence>
<dbReference type="PANTHER" id="PTHR43237:SF4">
    <property type="entry name" value="NADP-DEPENDENT MALIC ENZYME"/>
    <property type="match status" value="1"/>
</dbReference>
<dbReference type="FunFam" id="3.40.50.10380:FF:000003">
    <property type="entry name" value="NADP-dependent malic enzyme"/>
    <property type="match status" value="1"/>
</dbReference>
<dbReference type="Pfam" id="PF03949">
    <property type="entry name" value="Malic_M"/>
    <property type="match status" value="1"/>
</dbReference>
<dbReference type="PIRSF" id="PIRSF036684">
    <property type="entry name" value="ME_PTA"/>
    <property type="match status" value="1"/>
</dbReference>
<reference evidence="13" key="1">
    <citation type="submission" date="2022-03" db="EMBL/GenBank/DDBJ databases">
        <title>Description of Abyssus ytuae gen. nov., sp. nov., a novel member of the family Flavobacteriaceae isolated from the sediment of Mariana Trench.</title>
        <authorList>
            <person name="Zhang J."/>
            <person name="Xu X."/>
        </authorList>
    </citation>
    <scope>NUCLEOTIDE SEQUENCE</scope>
    <source>
        <strain evidence="13">MT3330</strain>
    </source>
</reference>
<dbReference type="InterPro" id="IPR012301">
    <property type="entry name" value="Malic_N_dom"/>
</dbReference>
<feature type="active site" description="Proton acceptor" evidence="8">
    <location>
        <position position="95"/>
    </location>
</feature>
<dbReference type="SMART" id="SM01274">
    <property type="entry name" value="malic"/>
    <property type="match status" value="1"/>
</dbReference>
<keyword evidence="6" id="KW-0560">Oxidoreductase</keyword>
<feature type="domain" description="Malic enzyme NAD-binding" evidence="11">
    <location>
        <begin position="164"/>
        <end position="400"/>
    </location>
</feature>
<feature type="binding site" evidence="9">
    <location>
        <position position="137"/>
    </location>
    <ligand>
        <name>a divalent metal cation</name>
        <dbReference type="ChEBI" id="CHEBI:60240"/>
    </ligand>
</feature>
<feature type="binding site" evidence="10">
    <location>
        <begin position="77"/>
        <end position="84"/>
    </location>
    <ligand>
        <name>NADP(+)</name>
        <dbReference type="ChEBI" id="CHEBI:58349"/>
    </ligand>
</feature>
<dbReference type="Gene3D" id="3.40.50.10950">
    <property type="match status" value="1"/>
</dbReference>
<accession>A0A9E7CTY5</accession>
<comment type="similarity">
    <text evidence="4">In the C-terminal section; belongs to the phosphate acetyltransferase and butyryltransferase family.</text>
</comment>
<dbReference type="GO" id="GO:0006108">
    <property type="term" value="P:malate metabolic process"/>
    <property type="evidence" value="ECO:0007669"/>
    <property type="project" value="InterPro"/>
</dbReference>
<dbReference type="GO" id="GO:0004470">
    <property type="term" value="F:malic enzyme activity"/>
    <property type="evidence" value="ECO:0007669"/>
    <property type="project" value="InterPro"/>
</dbReference>
<dbReference type="SMART" id="SM00919">
    <property type="entry name" value="Malic_M"/>
    <property type="match status" value="1"/>
</dbReference>
<dbReference type="Gene3D" id="3.40.50.10750">
    <property type="entry name" value="Isocitrate/Isopropylmalate dehydrogenase-like"/>
    <property type="match status" value="1"/>
</dbReference>
<dbReference type="InterPro" id="IPR002505">
    <property type="entry name" value="PTA_PTB"/>
</dbReference>
<protein>
    <submittedName>
        <fullName evidence="13">NADP-dependent malic enzyme</fullName>
    </submittedName>
</protein>
<dbReference type="Gene3D" id="3.40.50.10380">
    <property type="entry name" value="Malic enzyme, N-terminal domain"/>
    <property type="match status" value="1"/>
</dbReference>
<dbReference type="CDD" id="cd05311">
    <property type="entry name" value="NAD_bind_2_malic_enz"/>
    <property type="match status" value="1"/>
</dbReference>
<evidence type="ECO:0000256" key="5">
    <source>
        <dbReference type="ARBA" id="ARBA00022723"/>
    </source>
</evidence>
<keyword evidence="14" id="KW-1185">Reference proteome</keyword>
<dbReference type="EMBL" id="CP094358">
    <property type="protein sequence ID" value="UOB18986.1"/>
    <property type="molecule type" value="Genomic_DNA"/>
</dbReference>
<dbReference type="GO" id="GO:0016616">
    <property type="term" value="F:oxidoreductase activity, acting on the CH-OH group of donors, NAD or NADP as acceptor"/>
    <property type="evidence" value="ECO:0007669"/>
    <property type="project" value="InterPro"/>
</dbReference>
<keyword evidence="5 9" id="KW-0479">Metal-binding</keyword>
<dbReference type="InterPro" id="IPR015884">
    <property type="entry name" value="Malic_enzyme_CS"/>
</dbReference>
<evidence type="ECO:0000256" key="4">
    <source>
        <dbReference type="ARBA" id="ARBA00008756"/>
    </source>
</evidence>
<dbReference type="InterPro" id="IPR051674">
    <property type="entry name" value="Malate_Decarboxylase"/>
</dbReference>
<evidence type="ECO:0000313" key="13">
    <source>
        <dbReference type="EMBL" id="UOB18986.1"/>
    </source>
</evidence>
<dbReference type="InterPro" id="IPR036291">
    <property type="entry name" value="NAD(P)-bd_dom_sf"/>
</dbReference>
<gene>
    <name evidence="13" type="ORF">MQE35_06735</name>
</gene>
<sequence>MSEQSRRREALDYHAKPQPGKIKIVPTKKYATQRDLALAYSPGVAEPCLEIEKNKENVYKYTTKGNLVAIISNGTAVLGLGDIGPEASKPVMEGKGLLFKIFADIDGIDIEVDTKDVDRFIDTVKAIAPTFGGINLEDIKAPEAFEIERRLKEELDIPVMHDDQHGTAIISAAALLNAVEIAGKKIEDVKIVVSGAGAAAVSCTRLYIALGASHENVVMLDSKGVIRKDREGLSAEKLEFATHRKIDTLEEAMKNADVFIGLSIANIVTPDMLRAMAKNAIVFAMANPDPEIAYDLAVSTRDDIIMATGRSDHPNQVNNVLGFPFIFRGALDVRATKINEEMKLAAVKALAELAREPVPEQVNIAYGETKLTFGKDYIIPKPFDPRLIHTIPPAVAQAAMDTGVAKKPVTDWESYEEELMDRLGSDNKLVRLLHDRARRNPKRIVFPEGEQLDVLKAAQYVNDEGIAKPILLGNKEIIKELMQEIGFEEDNIPIIDPKTDEHEEKKKRYTLQYWEARKRKGVTLYDAERKIRERNYFAAMMVNEGDADGLISGYSRAYPSVVRPMMELIGKANNVSKIATLNLMMTGRGPMFLADTSINIDPTARELAKIAQMTAVVANMFGIEPVIAMLSYANFGSSKDEKAAKVGEAVRYLHKFYPELKVDGELQSDFALNAELHQNKFPFSKLAGKKVNTLIFPNLDSANITYKLMKEMFKAESIGPIMLGMNKPVHILQLGASVEEIINMTAVAVVDAQEKEKAEKEI</sequence>
<dbReference type="SUPFAM" id="SSF53223">
    <property type="entry name" value="Aminoacid dehydrogenase-like, N-terminal domain"/>
    <property type="match status" value="1"/>
</dbReference>
<feature type="binding site" evidence="9">
    <location>
        <position position="138"/>
    </location>
    <ligand>
        <name>a divalent metal cation</name>
        <dbReference type="ChEBI" id="CHEBI:60240"/>
    </ligand>
</feature>
<evidence type="ECO:0000256" key="3">
    <source>
        <dbReference type="ARBA" id="ARBA00007686"/>
    </source>
</evidence>
<evidence type="ECO:0000256" key="8">
    <source>
        <dbReference type="PIRSR" id="PIRSR036684-1"/>
    </source>
</evidence>
<name>A0A9E7CTY5_9FLAO</name>
<dbReference type="InterPro" id="IPR042113">
    <property type="entry name" value="P_AcTrfase_dom1"/>
</dbReference>
<dbReference type="Gene3D" id="3.40.50.720">
    <property type="entry name" value="NAD(P)-binding Rossmann-like Domain"/>
    <property type="match status" value="1"/>
</dbReference>
<dbReference type="SUPFAM" id="SSF51735">
    <property type="entry name" value="NAD(P)-binding Rossmann-fold domains"/>
    <property type="match status" value="1"/>
</dbReference>
<dbReference type="GO" id="GO:0051287">
    <property type="term" value="F:NAD binding"/>
    <property type="evidence" value="ECO:0007669"/>
    <property type="project" value="InterPro"/>
</dbReference>
<keyword evidence="10" id="KW-0521">NADP</keyword>
<evidence type="ECO:0000256" key="6">
    <source>
        <dbReference type="ARBA" id="ARBA00023002"/>
    </source>
</evidence>
<feature type="binding site" evidence="10">
    <location>
        <position position="287"/>
    </location>
    <ligand>
        <name>a divalent metal cation</name>
        <dbReference type="ChEBI" id="CHEBI:60240"/>
    </ligand>
</feature>
<dbReference type="InterPro" id="IPR046346">
    <property type="entry name" value="Aminoacid_DH-like_N_sf"/>
</dbReference>
<dbReference type="InterPro" id="IPR042112">
    <property type="entry name" value="P_AcTrfase_dom2"/>
</dbReference>
<dbReference type="RefSeq" id="WP_255845603.1">
    <property type="nucleotide sequence ID" value="NZ_CP094358.1"/>
</dbReference>
<dbReference type="InterPro" id="IPR012188">
    <property type="entry name" value="ME_PTA"/>
</dbReference>
<comment type="cofactor">
    <cofactor evidence="1">
        <name>Mn(2+)</name>
        <dbReference type="ChEBI" id="CHEBI:29035"/>
    </cofactor>
</comment>
<dbReference type="KEGG" id="fbm:MQE35_06735"/>
<proteinExistence type="inferred from homology"/>
<dbReference type="AlphaFoldDB" id="A0A9E7CTY5"/>
<organism evidence="13 14">
    <name type="scientific">Abyssalbus ytuae</name>
    <dbReference type="NCBI Taxonomy" id="2926907"/>
    <lineage>
        <taxon>Bacteria</taxon>
        <taxon>Pseudomonadati</taxon>
        <taxon>Bacteroidota</taxon>
        <taxon>Flavobacteriia</taxon>
        <taxon>Flavobacteriales</taxon>
        <taxon>Flavobacteriaceae</taxon>
        <taxon>Abyssalbus</taxon>
    </lineage>
</organism>
<dbReference type="InterPro" id="IPR045213">
    <property type="entry name" value="Malic_NAD-bd_bact_type"/>
</dbReference>
<dbReference type="PROSITE" id="PS00331">
    <property type="entry name" value="MALIC_ENZYMES"/>
    <property type="match status" value="1"/>
</dbReference>
<dbReference type="GO" id="GO:0046872">
    <property type="term" value="F:metal ion binding"/>
    <property type="evidence" value="ECO:0007669"/>
    <property type="project" value="UniProtKB-KW"/>
</dbReference>
<evidence type="ECO:0000256" key="9">
    <source>
        <dbReference type="PIRSR" id="PIRSR036684-2"/>
    </source>
</evidence>
<dbReference type="Pfam" id="PF01515">
    <property type="entry name" value="PTA_PTB"/>
    <property type="match status" value="1"/>
</dbReference>
<comment type="cofactor">
    <cofactor evidence="2">
        <name>Mg(2+)</name>
        <dbReference type="ChEBI" id="CHEBI:18420"/>
    </cofactor>
</comment>
<dbReference type="Proteomes" id="UP000831290">
    <property type="component" value="Chromosome"/>
</dbReference>
<dbReference type="GO" id="GO:0016746">
    <property type="term" value="F:acyltransferase activity"/>
    <property type="evidence" value="ECO:0007669"/>
    <property type="project" value="InterPro"/>
</dbReference>